<sequence>MGREPHSARRGRPGAALPRGALPRQPAGGQAVSAVPVHACCVVVGDAGVLIRGPSGSGKSTLARRLLDEAARRGLFGRLVSDDNVLVEARGGRALGRVRPAIAGAIEIRGRGILHGEHEPSAVLRLVVDCGVNALDRMPEAGDLATVVEGVTLPRIVAGPDEADRVLLALGRGLFAPRNPERDTAL</sequence>
<feature type="domain" description="HPr kinase/phosphorylase C-terminal" evidence="2">
    <location>
        <begin position="35"/>
        <end position="114"/>
    </location>
</feature>
<comment type="caution">
    <text evidence="3">The sequence shown here is derived from an EMBL/GenBank/DDBJ whole genome shotgun (WGS) entry which is preliminary data.</text>
</comment>
<evidence type="ECO:0000313" key="3">
    <source>
        <dbReference type="EMBL" id="PSC03345.1"/>
    </source>
</evidence>
<dbReference type="SUPFAM" id="SSF53795">
    <property type="entry name" value="PEP carboxykinase-like"/>
    <property type="match status" value="1"/>
</dbReference>
<dbReference type="GO" id="GO:0000155">
    <property type="term" value="F:phosphorelay sensor kinase activity"/>
    <property type="evidence" value="ECO:0007669"/>
    <property type="project" value="InterPro"/>
</dbReference>
<dbReference type="GO" id="GO:0016887">
    <property type="term" value="F:ATP hydrolysis activity"/>
    <property type="evidence" value="ECO:0007669"/>
    <property type="project" value="InterPro"/>
</dbReference>
<feature type="region of interest" description="Disordered" evidence="1">
    <location>
        <begin position="1"/>
        <end position="28"/>
    </location>
</feature>
<dbReference type="Gene3D" id="3.40.50.300">
    <property type="entry name" value="P-loop containing nucleotide triphosphate hydrolases"/>
    <property type="match status" value="1"/>
</dbReference>
<dbReference type="Proteomes" id="UP000239772">
    <property type="component" value="Unassembled WGS sequence"/>
</dbReference>
<dbReference type="AlphaFoldDB" id="A0A2T1HNU8"/>
<dbReference type="InterPro" id="IPR027417">
    <property type="entry name" value="P-loop_NTPase"/>
</dbReference>
<evidence type="ECO:0000313" key="4">
    <source>
        <dbReference type="Proteomes" id="UP000239772"/>
    </source>
</evidence>
<dbReference type="InterPro" id="IPR011104">
    <property type="entry name" value="Hpr_kin/Pase_C"/>
</dbReference>
<dbReference type="CDD" id="cd01918">
    <property type="entry name" value="HprK_C"/>
    <property type="match status" value="1"/>
</dbReference>
<reference evidence="4" key="1">
    <citation type="submission" date="2018-03" db="EMBL/GenBank/DDBJ databases">
        <authorList>
            <person name="Sun L."/>
            <person name="Liu H."/>
            <person name="Chen W."/>
            <person name="Huang K."/>
            <person name="Liu W."/>
            <person name="Gao X."/>
        </authorList>
    </citation>
    <scope>NUCLEOTIDE SEQUENCE [LARGE SCALE GENOMIC DNA]</scope>
    <source>
        <strain evidence="4">SH9</strain>
    </source>
</reference>
<dbReference type="EMBL" id="PVZS01000027">
    <property type="protein sequence ID" value="PSC03345.1"/>
    <property type="molecule type" value="Genomic_DNA"/>
</dbReference>
<feature type="compositionally biased region" description="Low complexity" evidence="1">
    <location>
        <begin position="13"/>
        <end position="24"/>
    </location>
</feature>
<keyword evidence="4" id="KW-1185">Reference proteome</keyword>
<dbReference type="GO" id="GO:0006109">
    <property type="term" value="P:regulation of carbohydrate metabolic process"/>
    <property type="evidence" value="ECO:0007669"/>
    <property type="project" value="InterPro"/>
</dbReference>
<organism evidence="3 4">
    <name type="scientific">Alsobacter soli</name>
    <dbReference type="NCBI Taxonomy" id="2109933"/>
    <lineage>
        <taxon>Bacteria</taxon>
        <taxon>Pseudomonadati</taxon>
        <taxon>Pseudomonadota</taxon>
        <taxon>Alphaproteobacteria</taxon>
        <taxon>Hyphomicrobiales</taxon>
        <taxon>Alsobacteraceae</taxon>
        <taxon>Alsobacter</taxon>
    </lineage>
</organism>
<gene>
    <name evidence="3" type="ORF">SLNSH_19495</name>
</gene>
<accession>A0A2T1HNU8</accession>
<dbReference type="Pfam" id="PF07475">
    <property type="entry name" value="Hpr_kinase_C"/>
    <property type="match status" value="1"/>
</dbReference>
<evidence type="ECO:0000259" key="2">
    <source>
        <dbReference type="Pfam" id="PF07475"/>
    </source>
</evidence>
<evidence type="ECO:0000256" key="1">
    <source>
        <dbReference type="SAM" id="MobiDB-lite"/>
    </source>
</evidence>
<proteinExistence type="predicted"/>
<dbReference type="GO" id="GO:0005524">
    <property type="term" value="F:ATP binding"/>
    <property type="evidence" value="ECO:0007669"/>
    <property type="project" value="InterPro"/>
</dbReference>
<name>A0A2T1HNU8_9HYPH</name>
<protein>
    <recommendedName>
        <fullName evidence="2">HPr kinase/phosphorylase C-terminal domain-containing protein</fullName>
    </recommendedName>
</protein>